<name>A0A8X6VE63_TRICX</name>
<dbReference type="Proteomes" id="UP000887159">
    <property type="component" value="Unassembled WGS sequence"/>
</dbReference>
<dbReference type="EMBL" id="BMAU01021244">
    <property type="protein sequence ID" value="GFY04598.1"/>
    <property type="molecule type" value="Genomic_DNA"/>
</dbReference>
<comment type="caution">
    <text evidence="1">The sequence shown here is derived from an EMBL/GenBank/DDBJ whole genome shotgun (WGS) entry which is preliminary data.</text>
</comment>
<organism evidence="1 2">
    <name type="scientific">Trichonephila clavipes</name>
    <name type="common">Golden silk orbweaver</name>
    <name type="synonym">Nephila clavipes</name>
    <dbReference type="NCBI Taxonomy" id="2585209"/>
    <lineage>
        <taxon>Eukaryota</taxon>
        <taxon>Metazoa</taxon>
        <taxon>Ecdysozoa</taxon>
        <taxon>Arthropoda</taxon>
        <taxon>Chelicerata</taxon>
        <taxon>Arachnida</taxon>
        <taxon>Araneae</taxon>
        <taxon>Araneomorphae</taxon>
        <taxon>Entelegynae</taxon>
        <taxon>Araneoidea</taxon>
        <taxon>Nephilidae</taxon>
        <taxon>Trichonephila</taxon>
    </lineage>
</organism>
<evidence type="ECO:0000313" key="1">
    <source>
        <dbReference type="EMBL" id="GFY04598.1"/>
    </source>
</evidence>
<keyword evidence="2" id="KW-1185">Reference proteome</keyword>
<evidence type="ECO:0000313" key="2">
    <source>
        <dbReference type="Proteomes" id="UP000887159"/>
    </source>
</evidence>
<gene>
    <name evidence="1" type="ORF">TNCV_4416821</name>
</gene>
<accession>A0A8X6VE63</accession>
<proteinExistence type="predicted"/>
<sequence>MVENTSKEFIVEIMERLDEAMDCNDLEPMEKAMKCSDLDVVAMECCEGGNVEIILEKKSIEVENAEIDKKEENIEIVQREKVRV</sequence>
<protein>
    <submittedName>
        <fullName evidence="1">Uncharacterized protein</fullName>
    </submittedName>
</protein>
<reference evidence="1" key="1">
    <citation type="submission" date="2020-08" db="EMBL/GenBank/DDBJ databases">
        <title>Multicomponent nature underlies the extraordinary mechanical properties of spider dragline silk.</title>
        <authorList>
            <person name="Kono N."/>
            <person name="Nakamura H."/>
            <person name="Mori M."/>
            <person name="Yoshida Y."/>
            <person name="Ohtoshi R."/>
            <person name="Malay A.D."/>
            <person name="Moran D.A.P."/>
            <person name="Tomita M."/>
            <person name="Numata K."/>
            <person name="Arakawa K."/>
        </authorList>
    </citation>
    <scope>NUCLEOTIDE SEQUENCE</scope>
</reference>
<dbReference type="AlphaFoldDB" id="A0A8X6VE63"/>